<name>A0AAV7MSK3_PLEWA</name>
<feature type="region of interest" description="Disordered" evidence="1">
    <location>
        <begin position="1"/>
        <end position="114"/>
    </location>
</feature>
<protein>
    <submittedName>
        <fullName evidence="2">Uncharacterized protein</fullName>
    </submittedName>
</protein>
<keyword evidence="3" id="KW-1185">Reference proteome</keyword>
<comment type="caution">
    <text evidence="2">The sequence shown here is derived from an EMBL/GenBank/DDBJ whole genome shotgun (WGS) entry which is preliminary data.</text>
</comment>
<dbReference type="AlphaFoldDB" id="A0AAV7MSK3"/>
<feature type="compositionally biased region" description="Basic and acidic residues" evidence="1">
    <location>
        <begin position="50"/>
        <end position="94"/>
    </location>
</feature>
<reference evidence="2" key="1">
    <citation type="journal article" date="2022" name="bioRxiv">
        <title>Sequencing and chromosome-scale assembly of the giantPleurodeles waltlgenome.</title>
        <authorList>
            <person name="Brown T."/>
            <person name="Elewa A."/>
            <person name="Iarovenko S."/>
            <person name="Subramanian E."/>
            <person name="Araus A.J."/>
            <person name="Petzold A."/>
            <person name="Susuki M."/>
            <person name="Suzuki K.-i.T."/>
            <person name="Hayashi T."/>
            <person name="Toyoda A."/>
            <person name="Oliveira C."/>
            <person name="Osipova E."/>
            <person name="Leigh N.D."/>
            <person name="Simon A."/>
            <person name="Yun M.H."/>
        </authorList>
    </citation>
    <scope>NUCLEOTIDE SEQUENCE</scope>
    <source>
        <strain evidence="2">20211129_DDA</strain>
        <tissue evidence="2">Liver</tissue>
    </source>
</reference>
<sequence length="114" mass="13105">MSALTRHGDRGVQMEECREAEPRAKLLGPEGPWTGQRTSPQGADRRRKRNKDEKQTDGEEEKKARNADKKQMDREKEKNVMKKDEKQMDREGGKKIWSSKSGLKLSPGTPRKMP</sequence>
<evidence type="ECO:0000256" key="1">
    <source>
        <dbReference type="SAM" id="MobiDB-lite"/>
    </source>
</evidence>
<dbReference type="Proteomes" id="UP001066276">
    <property type="component" value="Chromosome 9"/>
</dbReference>
<evidence type="ECO:0000313" key="3">
    <source>
        <dbReference type="Proteomes" id="UP001066276"/>
    </source>
</evidence>
<gene>
    <name evidence="2" type="ORF">NDU88_003683</name>
</gene>
<feature type="compositionally biased region" description="Basic and acidic residues" evidence="1">
    <location>
        <begin position="1"/>
        <end position="24"/>
    </location>
</feature>
<accession>A0AAV7MSK3</accession>
<proteinExistence type="predicted"/>
<organism evidence="2 3">
    <name type="scientific">Pleurodeles waltl</name>
    <name type="common">Iberian ribbed newt</name>
    <dbReference type="NCBI Taxonomy" id="8319"/>
    <lineage>
        <taxon>Eukaryota</taxon>
        <taxon>Metazoa</taxon>
        <taxon>Chordata</taxon>
        <taxon>Craniata</taxon>
        <taxon>Vertebrata</taxon>
        <taxon>Euteleostomi</taxon>
        <taxon>Amphibia</taxon>
        <taxon>Batrachia</taxon>
        <taxon>Caudata</taxon>
        <taxon>Salamandroidea</taxon>
        <taxon>Salamandridae</taxon>
        <taxon>Pleurodelinae</taxon>
        <taxon>Pleurodeles</taxon>
    </lineage>
</organism>
<dbReference type="EMBL" id="JANPWB010000013">
    <property type="protein sequence ID" value="KAJ1106282.1"/>
    <property type="molecule type" value="Genomic_DNA"/>
</dbReference>
<evidence type="ECO:0000313" key="2">
    <source>
        <dbReference type="EMBL" id="KAJ1106282.1"/>
    </source>
</evidence>